<accession>A0ACB7UJY9</accession>
<dbReference type="EMBL" id="CM037025">
    <property type="protein sequence ID" value="KAH7660745.1"/>
    <property type="molecule type" value="Genomic_DNA"/>
</dbReference>
<name>A0ACB7UJY9_DIOAL</name>
<evidence type="ECO:0000313" key="1">
    <source>
        <dbReference type="EMBL" id="KAH7660745.1"/>
    </source>
</evidence>
<proteinExistence type="predicted"/>
<comment type="caution">
    <text evidence="1">The sequence shown here is derived from an EMBL/GenBank/DDBJ whole genome shotgun (WGS) entry which is preliminary data.</text>
</comment>
<evidence type="ECO:0000313" key="2">
    <source>
        <dbReference type="Proteomes" id="UP000827976"/>
    </source>
</evidence>
<gene>
    <name evidence="1" type="ORF">IHE45_15G013300</name>
</gene>
<dbReference type="Proteomes" id="UP000827976">
    <property type="component" value="Chromosome 15"/>
</dbReference>
<sequence length="528" mass="58838">MRKEERTPESASKRTTRSTVASPAPKPSKPPSISDCLLFPDDPISLDTLLSGLPGRKTQIFDVLRLIGPVNSPMLPILVYGGASTGKTASVLRIFRHLRRHFVYASCRTCYCPRILFDSVLNQLSLHRRSEENGYTNAKKCERASDFVNLLRDALVRAINLIRAGSKERTKVGDGEMIYLVFDNLEAIRSWDKSTSVLSLLLRLHDLLRMPEVGLVYISSATPDAYYGCTGSIEPVPVNFPGYNVNEVFDILMLNQANPKLYSTFLSAVLKSFYRVTRRVDELWIALKPLFKKYCEPLSDLNLVPDEGMKRRLFNSIQPHIAAALNEVVEIPSYASHEKSKEGSGSRRGTMRRLSGKEAISDLDFHMSVSAKYLLVSAFLASRNPATLDAALFDSTGGSDNRKRKRRTSQMSIEKNDSVVEDILIKGPGSFPLERLLAIYQCITSVVEGEFDVEQQPEDGATMEGGKIGLMSDVLLQLSTLCNANFIVRSGSCPLEGSTRFRSTIDEDLALMVARSINFPLAKYLCRR</sequence>
<protein>
    <submittedName>
        <fullName evidence="1">Origin recognition complex subunit 5 protein</fullName>
    </submittedName>
</protein>
<reference evidence="2" key="1">
    <citation type="journal article" date="2022" name="Nat. Commun.">
        <title>Chromosome evolution and the genetic basis of agronomically important traits in greater yam.</title>
        <authorList>
            <person name="Bredeson J.V."/>
            <person name="Lyons J.B."/>
            <person name="Oniyinde I.O."/>
            <person name="Okereke N.R."/>
            <person name="Kolade O."/>
            <person name="Nnabue I."/>
            <person name="Nwadili C.O."/>
            <person name="Hribova E."/>
            <person name="Parker M."/>
            <person name="Nwogha J."/>
            <person name="Shu S."/>
            <person name="Carlson J."/>
            <person name="Kariba R."/>
            <person name="Muthemba S."/>
            <person name="Knop K."/>
            <person name="Barton G.J."/>
            <person name="Sherwood A.V."/>
            <person name="Lopez-Montes A."/>
            <person name="Asiedu R."/>
            <person name="Jamnadass R."/>
            <person name="Muchugi A."/>
            <person name="Goodstein D."/>
            <person name="Egesi C.N."/>
            <person name="Featherston J."/>
            <person name="Asfaw A."/>
            <person name="Simpson G.G."/>
            <person name="Dolezel J."/>
            <person name="Hendre P.S."/>
            <person name="Van Deynze A."/>
            <person name="Kumar P.L."/>
            <person name="Obidiegwu J.E."/>
            <person name="Bhattacharjee R."/>
            <person name="Rokhsar D.S."/>
        </authorList>
    </citation>
    <scope>NUCLEOTIDE SEQUENCE [LARGE SCALE GENOMIC DNA]</scope>
    <source>
        <strain evidence="2">cv. TDa95/00328</strain>
    </source>
</reference>
<organism evidence="1 2">
    <name type="scientific">Dioscorea alata</name>
    <name type="common">Purple yam</name>
    <dbReference type="NCBI Taxonomy" id="55571"/>
    <lineage>
        <taxon>Eukaryota</taxon>
        <taxon>Viridiplantae</taxon>
        <taxon>Streptophyta</taxon>
        <taxon>Embryophyta</taxon>
        <taxon>Tracheophyta</taxon>
        <taxon>Spermatophyta</taxon>
        <taxon>Magnoliopsida</taxon>
        <taxon>Liliopsida</taxon>
        <taxon>Dioscoreales</taxon>
        <taxon>Dioscoreaceae</taxon>
        <taxon>Dioscorea</taxon>
    </lineage>
</organism>
<keyword evidence="2" id="KW-1185">Reference proteome</keyword>